<dbReference type="Gene3D" id="3.40.190.10">
    <property type="entry name" value="Periplasmic binding protein-like II"/>
    <property type="match status" value="2"/>
</dbReference>
<sequence>MMHSRRTLLRKLVGGLMLGGMGGLGGCTPAQPLSVASHVWPGYEFMFVARDEGWLDTRQVRLVETASATASLDALARRDVVAAALTLDEVLRARDQGLPLTIVLVFDVSLGADVVVARPSVTALNALRGARIGVEETAVGGVMLALLLQHAGLETSEVVRVPLRIDQHAQAWQDGRVDALITYEPVASTLLAGDAHRLFDSRRIPETIFDVLAVHHDWLDVHRKALTHLIAVHFRGLHALQRNPGDTAFRLARRLGLPGQAVMPTFRGLSLPGIDANRAYLDPSDSRLRDAARRVSDLMLRSGQLGQPASLDGLTTPRFLPAGVRP</sequence>
<evidence type="ECO:0000256" key="1">
    <source>
        <dbReference type="ARBA" id="ARBA00004418"/>
    </source>
</evidence>
<keyword evidence="6" id="KW-1185">Reference proteome</keyword>
<comment type="subcellular location">
    <subcellularLocation>
        <location evidence="1">Periplasm</location>
    </subcellularLocation>
</comment>
<gene>
    <name evidence="5" type="ORF">AC731_007420</name>
</gene>
<dbReference type="STRING" id="1134435.AC731_007420"/>
<name>A0A127K498_9RHOO</name>
<evidence type="ECO:0000313" key="5">
    <source>
        <dbReference type="EMBL" id="AMO36791.1"/>
    </source>
</evidence>
<evidence type="ECO:0000256" key="3">
    <source>
        <dbReference type="ARBA" id="ARBA00022729"/>
    </source>
</evidence>
<dbReference type="RefSeq" id="WP_053085793.1">
    <property type="nucleotide sequence ID" value="NZ_CP014646.1"/>
</dbReference>
<dbReference type="Proteomes" id="UP000036902">
    <property type="component" value="Chromosome"/>
</dbReference>
<dbReference type="Pfam" id="PF09084">
    <property type="entry name" value="NMT1"/>
    <property type="match status" value="1"/>
</dbReference>
<accession>A0A127K498</accession>
<organism evidence="5 6">
    <name type="scientific">Thauera humireducens</name>
    <dbReference type="NCBI Taxonomy" id="1134435"/>
    <lineage>
        <taxon>Bacteria</taxon>
        <taxon>Pseudomonadati</taxon>
        <taxon>Pseudomonadota</taxon>
        <taxon>Betaproteobacteria</taxon>
        <taxon>Rhodocyclales</taxon>
        <taxon>Zoogloeaceae</taxon>
        <taxon>Thauera</taxon>
    </lineage>
</organism>
<dbReference type="SUPFAM" id="SSF53850">
    <property type="entry name" value="Periplasmic binding protein-like II"/>
    <property type="match status" value="1"/>
</dbReference>
<keyword evidence="3" id="KW-0732">Signal</keyword>
<dbReference type="EMBL" id="CP014646">
    <property type="protein sequence ID" value="AMO36791.1"/>
    <property type="molecule type" value="Genomic_DNA"/>
</dbReference>
<dbReference type="GO" id="GO:0042597">
    <property type="term" value="C:periplasmic space"/>
    <property type="evidence" value="ECO:0007669"/>
    <property type="project" value="UniProtKB-SubCell"/>
</dbReference>
<dbReference type="PROSITE" id="PS51257">
    <property type="entry name" value="PROKAR_LIPOPROTEIN"/>
    <property type="match status" value="1"/>
</dbReference>
<proteinExistence type="inferred from homology"/>
<dbReference type="PANTHER" id="PTHR30024">
    <property type="entry name" value="ALIPHATIC SULFONATES-BINDING PROTEIN-RELATED"/>
    <property type="match status" value="1"/>
</dbReference>
<dbReference type="PANTHER" id="PTHR30024:SF47">
    <property type="entry name" value="TAURINE-BINDING PERIPLASMIC PROTEIN"/>
    <property type="match status" value="1"/>
</dbReference>
<dbReference type="InterPro" id="IPR006311">
    <property type="entry name" value="TAT_signal"/>
</dbReference>
<comment type="similarity">
    <text evidence="2">Belongs to the bacterial solute-binding protein SsuA/TauA family.</text>
</comment>
<evidence type="ECO:0000259" key="4">
    <source>
        <dbReference type="Pfam" id="PF09084"/>
    </source>
</evidence>
<dbReference type="AlphaFoldDB" id="A0A127K498"/>
<reference evidence="6" key="1">
    <citation type="submission" date="2016-03" db="EMBL/GenBank/DDBJ databases">
        <authorList>
            <person name="Ma C."/>
            <person name="Zhou S."/>
            <person name="Yang G."/>
        </authorList>
    </citation>
    <scope>NUCLEOTIDE SEQUENCE [LARGE SCALE GENOMIC DNA]</scope>
    <source>
        <strain evidence="6">SgZ-1</strain>
    </source>
</reference>
<dbReference type="PROSITE" id="PS51318">
    <property type="entry name" value="TAT"/>
    <property type="match status" value="1"/>
</dbReference>
<feature type="domain" description="SsuA/THI5-like" evidence="4">
    <location>
        <begin position="45"/>
        <end position="245"/>
    </location>
</feature>
<dbReference type="KEGG" id="thu:AC731_007420"/>
<dbReference type="InterPro" id="IPR015168">
    <property type="entry name" value="SsuA/THI5"/>
</dbReference>
<evidence type="ECO:0000256" key="2">
    <source>
        <dbReference type="ARBA" id="ARBA00010742"/>
    </source>
</evidence>
<evidence type="ECO:0000313" key="6">
    <source>
        <dbReference type="Proteomes" id="UP000036902"/>
    </source>
</evidence>
<protein>
    <recommendedName>
        <fullName evidence="4">SsuA/THI5-like domain-containing protein</fullName>
    </recommendedName>
</protein>